<evidence type="ECO:0000256" key="1">
    <source>
        <dbReference type="SAM" id="MobiDB-lite"/>
    </source>
</evidence>
<dbReference type="RefSeq" id="WP_271634943.1">
    <property type="nucleotide sequence ID" value="NZ_CP094970.1"/>
</dbReference>
<accession>A0AA46TJ75</accession>
<protein>
    <submittedName>
        <fullName evidence="2">Uncharacterized protein</fullName>
    </submittedName>
</protein>
<dbReference type="AlphaFoldDB" id="A0AA46TJ75"/>
<organism evidence="2 3">
    <name type="scientific">Solicola gregarius</name>
    <dbReference type="NCBI Taxonomy" id="2908642"/>
    <lineage>
        <taxon>Bacteria</taxon>
        <taxon>Bacillati</taxon>
        <taxon>Actinomycetota</taxon>
        <taxon>Actinomycetes</taxon>
        <taxon>Propionibacteriales</taxon>
        <taxon>Nocardioidaceae</taxon>
        <taxon>Solicola</taxon>
    </lineage>
</organism>
<keyword evidence="3" id="KW-1185">Reference proteome</keyword>
<dbReference type="KEGG" id="sgrg:L0C25_03205"/>
<evidence type="ECO:0000313" key="3">
    <source>
        <dbReference type="Proteomes" id="UP001164390"/>
    </source>
</evidence>
<reference evidence="2" key="1">
    <citation type="submission" date="2022-01" db="EMBL/GenBank/DDBJ databases">
        <title>Nocardioidaceae gen. sp. A5X3R13.</title>
        <authorList>
            <person name="Lopez Marin M.A."/>
            <person name="Uhlik O."/>
        </authorList>
    </citation>
    <scope>NUCLEOTIDE SEQUENCE</scope>
    <source>
        <strain evidence="2">A5X3R13</strain>
    </source>
</reference>
<sequence>MTYAEQEPARLRKSNQTMNMTDTDTRSIEMHTMYEDLARAQYRERLEQARNDRRAYQLLRAKRLARRAEKAAYQARLHLARAI</sequence>
<gene>
    <name evidence="2" type="ORF">L0C25_03205</name>
</gene>
<proteinExistence type="predicted"/>
<evidence type="ECO:0000313" key="2">
    <source>
        <dbReference type="EMBL" id="UYM06095.1"/>
    </source>
</evidence>
<feature type="region of interest" description="Disordered" evidence="1">
    <location>
        <begin position="1"/>
        <end position="24"/>
    </location>
</feature>
<dbReference type="Proteomes" id="UP001164390">
    <property type="component" value="Chromosome"/>
</dbReference>
<dbReference type="EMBL" id="CP094970">
    <property type="protein sequence ID" value="UYM06095.1"/>
    <property type="molecule type" value="Genomic_DNA"/>
</dbReference>
<name>A0AA46TJ75_9ACTN</name>